<dbReference type="RefSeq" id="WP_408164965.1">
    <property type="nucleotide sequence ID" value="NZ_JAQQFR010000001.1"/>
</dbReference>
<evidence type="ECO:0000313" key="2">
    <source>
        <dbReference type="Proteomes" id="UP001629214"/>
    </source>
</evidence>
<accession>A0ABW8Z256</accession>
<dbReference type="Proteomes" id="UP001629214">
    <property type="component" value="Unassembled WGS sequence"/>
</dbReference>
<gene>
    <name evidence="1" type="ORF">PQR63_01360</name>
</gene>
<evidence type="ECO:0000313" key="1">
    <source>
        <dbReference type="EMBL" id="MFL9877013.1"/>
    </source>
</evidence>
<dbReference type="EMBL" id="JAQQFR010000001">
    <property type="protein sequence ID" value="MFL9877013.1"/>
    <property type="molecule type" value="Genomic_DNA"/>
</dbReference>
<sequence length="40" mass="4821">MRKLRRIKNMESTYRIFFDKLVNSMLEELGLEMAEQEAAK</sequence>
<reference evidence="1 2" key="1">
    <citation type="journal article" date="2024" name="Chem. Sci.">
        <title>Discovery of megapolipeptins by genome mining of a Burkholderiales bacteria collection.</title>
        <authorList>
            <person name="Paulo B.S."/>
            <person name="Recchia M.J.J."/>
            <person name="Lee S."/>
            <person name="Fergusson C.H."/>
            <person name="Romanowski S.B."/>
            <person name="Hernandez A."/>
            <person name="Krull N."/>
            <person name="Liu D.Y."/>
            <person name="Cavanagh H."/>
            <person name="Bos A."/>
            <person name="Gray C.A."/>
            <person name="Murphy B.T."/>
            <person name="Linington R.G."/>
            <person name="Eustaquio A.S."/>
        </authorList>
    </citation>
    <scope>NUCLEOTIDE SEQUENCE [LARGE SCALE GENOMIC DNA]</scope>
    <source>
        <strain evidence="1 2">RL21-008-BIB-B</strain>
    </source>
</reference>
<protein>
    <submittedName>
        <fullName evidence="1">Uncharacterized protein</fullName>
    </submittedName>
</protein>
<organism evidence="1 2">
    <name type="scientific">Herbaspirillum rhizosphaerae</name>
    <dbReference type="NCBI Taxonomy" id="346179"/>
    <lineage>
        <taxon>Bacteria</taxon>
        <taxon>Pseudomonadati</taxon>
        <taxon>Pseudomonadota</taxon>
        <taxon>Betaproteobacteria</taxon>
        <taxon>Burkholderiales</taxon>
        <taxon>Oxalobacteraceae</taxon>
        <taxon>Herbaspirillum</taxon>
    </lineage>
</organism>
<proteinExistence type="predicted"/>
<keyword evidence="2" id="KW-1185">Reference proteome</keyword>
<name>A0ABW8Z256_9BURK</name>
<comment type="caution">
    <text evidence="1">The sequence shown here is derived from an EMBL/GenBank/DDBJ whole genome shotgun (WGS) entry which is preliminary data.</text>
</comment>